<feature type="transmembrane region" description="Helical" evidence="1">
    <location>
        <begin position="12"/>
        <end position="37"/>
    </location>
</feature>
<organism evidence="2 3">
    <name type="scientific">Pantherophis guttatus</name>
    <name type="common">Corn snake</name>
    <name type="synonym">Elaphe guttata</name>
    <dbReference type="NCBI Taxonomy" id="94885"/>
    <lineage>
        <taxon>Eukaryota</taxon>
        <taxon>Metazoa</taxon>
        <taxon>Chordata</taxon>
        <taxon>Craniata</taxon>
        <taxon>Vertebrata</taxon>
        <taxon>Euteleostomi</taxon>
        <taxon>Lepidosauria</taxon>
        <taxon>Squamata</taxon>
        <taxon>Bifurcata</taxon>
        <taxon>Unidentata</taxon>
        <taxon>Episquamata</taxon>
        <taxon>Toxicofera</taxon>
        <taxon>Serpentes</taxon>
        <taxon>Colubroidea</taxon>
        <taxon>Colubridae</taxon>
        <taxon>Colubrinae</taxon>
        <taxon>Pantherophis</taxon>
    </lineage>
</organism>
<evidence type="ECO:0000256" key="1">
    <source>
        <dbReference type="SAM" id="Phobius"/>
    </source>
</evidence>
<dbReference type="RefSeq" id="XP_034279643.1">
    <property type="nucleotide sequence ID" value="XM_034423752.2"/>
</dbReference>
<keyword evidence="1" id="KW-0472">Membrane</keyword>
<feature type="transmembrane region" description="Helical" evidence="1">
    <location>
        <begin position="66"/>
        <end position="84"/>
    </location>
</feature>
<evidence type="ECO:0000313" key="2">
    <source>
        <dbReference type="Proteomes" id="UP001652622"/>
    </source>
</evidence>
<dbReference type="AlphaFoldDB" id="A0A6P9C600"/>
<dbReference type="Proteomes" id="UP001652622">
    <property type="component" value="Unplaced"/>
</dbReference>
<sequence>MPEDIMILPSRRIVYHLFCFLNFMIVLIVILTPFWLWNNFRNEFVFMGLWLKCNNSGCRKVSLENGIFLLLSLMIICFGITHEINTEEKYLSPSFGFYIGCVACLLAFLLGIVSLVHPVGLFEDSINETTQRSLMIPEGYVDQYTHSFL</sequence>
<keyword evidence="1" id="KW-0812">Transmembrane</keyword>
<keyword evidence="2" id="KW-1185">Reference proteome</keyword>
<reference evidence="3" key="1">
    <citation type="submission" date="2025-08" db="UniProtKB">
        <authorList>
            <consortium name="RefSeq"/>
        </authorList>
    </citation>
    <scope>IDENTIFICATION</scope>
    <source>
        <tissue evidence="3">Blood</tissue>
    </source>
</reference>
<protein>
    <submittedName>
        <fullName evidence="3">Uncharacterized protein LOC117669365 isoform X2</fullName>
    </submittedName>
</protein>
<feature type="transmembrane region" description="Helical" evidence="1">
    <location>
        <begin position="96"/>
        <end position="116"/>
    </location>
</feature>
<evidence type="ECO:0000313" key="3">
    <source>
        <dbReference type="RefSeq" id="XP_034279643.1"/>
    </source>
</evidence>
<dbReference type="GeneID" id="117669365"/>
<name>A0A6P9C600_PANGU</name>
<gene>
    <name evidence="3" type="primary">LOC117669365</name>
</gene>
<proteinExistence type="predicted"/>
<keyword evidence="1" id="KW-1133">Transmembrane helix</keyword>
<accession>A0A6P9C600</accession>